<dbReference type="Pfam" id="PF00023">
    <property type="entry name" value="Ank"/>
    <property type="match status" value="1"/>
</dbReference>
<dbReference type="SUPFAM" id="SSF52540">
    <property type="entry name" value="P-loop containing nucleoside triphosphate hydrolases"/>
    <property type="match status" value="1"/>
</dbReference>
<proteinExistence type="predicted"/>
<dbReference type="InterPro" id="IPR002110">
    <property type="entry name" value="Ankyrin_rpt"/>
</dbReference>
<feature type="repeat" description="ANK" evidence="1">
    <location>
        <begin position="105"/>
        <end position="137"/>
    </location>
</feature>
<name>A0AAW1KHE4_POPJA</name>
<evidence type="ECO:0000259" key="3">
    <source>
        <dbReference type="Pfam" id="PF26633"/>
    </source>
</evidence>
<evidence type="ECO:0000256" key="2">
    <source>
        <dbReference type="SAM" id="Coils"/>
    </source>
</evidence>
<dbReference type="PANTHER" id="PTHR32046:SF11">
    <property type="entry name" value="IMMUNE-ASSOCIATED NUCLEOTIDE-BINDING PROTEIN 10-LIKE"/>
    <property type="match status" value="1"/>
</dbReference>
<gene>
    <name evidence="4" type="ORF">QE152_g23507</name>
</gene>
<keyword evidence="2" id="KW-0175">Coiled coil</keyword>
<keyword evidence="5" id="KW-1185">Reference proteome</keyword>
<dbReference type="PROSITE" id="PS50297">
    <property type="entry name" value="ANK_REP_REGION"/>
    <property type="match status" value="2"/>
</dbReference>
<dbReference type="InterPro" id="IPR058519">
    <property type="entry name" value="DUF8206"/>
</dbReference>
<dbReference type="Gene3D" id="1.25.40.20">
    <property type="entry name" value="Ankyrin repeat-containing domain"/>
    <property type="match status" value="1"/>
</dbReference>
<sequence length="844" mass="97768">MSVILARPIFDEFYSTLLNRKFHIASKLLRNLNIETRDSNGKTYLMRACFDNEVEVFSWLIQNGANIDVEDNTRRNLLFMAIESRSLDIVQWLTNNKWLLYTSYKGETALHQAIYINEIEIVKILVRGGLGPEIQNRDRKSGFDVAHAQGDKTILQWLILQKSFEILDQACDEEGKVAQLKSLFSKYGEQYLNVIFHDRKVSIAQYAAETQQIGVLKWLKSKRIPVDETLLFDITSTPMETYNLLLVGETGVGKSTFINAFANYLTFDTLEQAEEVKTIYSLIPSNFTITDENFEPRVIKFGTDPNESEVPGASATQAARSYVFQIDNAIIRLIDTPGIGDTRGIGKDEENFDELLTVIGELKDIHGICILLKPNNARLTVLFEYCIKQLLSRLQKDASQNIMFVFTNSRSTFYRPGDTITPLRSILNEIKSTPPNINIPFSTQNVFCVDNEAFRFLVAKMNNIKFQDDEKENFSKSWITSAKTSIELLRYMKSLKPHNIQETVSLNEARRQILRLSTPLAEIAELIENNIQRNNRYKEILSDKSKSIDDLKKYLMVPRIGLNVITLDYPMTICTNQKCVEAIQIEDTTKQNYKQICHERCDLSGVQKEVVGDLRLMHCWAMTDKNNTKVCKHASCGHSFREHMHIYYKTEPYNYETEDKNVAQNIDKNMIDMKDIKNKIAELNERNEEYRNEMKIIQESMAKFAHFLKNNAITPYNDTYKKYIEYLIDRESKMDNGGDKNRIANYQRLIATYENYKLALDTQLAQVQQSDSNQRAIVSAMEVTELVRRLYELPLSGKTIQNFYAAQQNIVRYEILENTERTIRPRIEPNKKKNSWSRRLLSLW</sequence>
<protein>
    <submittedName>
        <fullName evidence="4">Ankyrin repeats (3 copies)</fullName>
    </submittedName>
</protein>
<reference evidence="4 5" key="1">
    <citation type="journal article" date="2024" name="BMC Genomics">
        <title>De novo assembly and annotation of Popillia japonica's genome with initial clues to its potential as an invasive pest.</title>
        <authorList>
            <person name="Cucini C."/>
            <person name="Boschi S."/>
            <person name="Funari R."/>
            <person name="Cardaioli E."/>
            <person name="Iannotti N."/>
            <person name="Marturano G."/>
            <person name="Paoli F."/>
            <person name="Bruttini M."/>
            <person name="Carapelli A."/>
            <person name="Frati F."/>
            <person name="Nardi F."/>
        </authorList>
    </citation>
    <scope>NUCLEOTIDE SEQUENCE [LARGE SCALE GENOMIC DNA]</scope>
    <source>
        <strain evidence="4">DMR45628</strain>
    </source>
</reference>
<dbReference type="AlphaFoldDB" id="A0AAW1KHE4"/>
<dbReference type="SMART" id="SM00248">
    <property type="entry name" value="ANK"/>
    <property type="match status" value="4"/>
</dbReference>
<dbReference type="InterPro" id="IPR027417">
    <property type="entry name" value="P-loop_NTPase"/>
</dbReference>
<dbReference type="SUPFAM" id="SSF48403">
    <property type="entry name" value="Ankyrin repeat"/>
    <property type="match status" value="1"/>
</dbReference>
<dbReference type="EMBL" id="JASPKY010000235">
    <property type="protein sequence ID" value="KAK9717875.1"/>
    <property type="molecule type" value="Genomic_DNA"/>
</dbReference>
<dbReference type="PROSITE" id="PS50088">
    <property type="entry name" value="ANK_REPEAT"/>
    <property type="match status" value="2"/>
</dbReference>
<organism evidence="4 5">
    <name type="scientific">Popillia japonica</name>
    <name type="common">Japanese beetle</name>
    <dbReference type="NCBI Taxonomy" id="7064"/>
    <lineage>
        <taxon>Eukaryota</taxon>
        <taxon>Metazoa</taxon>
        <taxon>Ecdysozoa</taxon>
        <taxon>Arthropoda</taxon>
        <taxon>Hexapoda</taxon>
        <taxon>Insecta</taxon>
        <taxon>Pterygota</taxon>
        <taxon>Neoptera</taxon>
        <taxon>Endopterygota</taxon>
        <taxon>Coleoptera</taxon>
        <taxon>Polyphaga</taxon>
        <taxon>Scarabaeiformia</taxon>
        <taxon>Scarabaeidae</taxon>
        <taxon>Rutelinae</taxon>
        <taxon>Popillia</taxon>
    </lineage>
</organism>
<feature type="domain" description="DUF8206" evidence="3">
    <location>
        <begin position="567"/>
        <end position="649"/>
    </location>
</feature>
<feature type="repeat" description="ANK" evidence="1">
    <location>
        <begin position="40"/>
        <end position="72"/>
    </location>
</feature>
<dbReference type="PROSITE" id="PS00675">
    <property type="entry name" value="SIGMA54_INTERACT_1"/>
    <property type="match status" value="1"/>
</dbReference>
<keyword evidence="1" id="KW-0040">ANK repeat</keyword>
<dbReference type="InterPro" id="IPR036770">
    <property type="entry name" value="Ankyrin_rpt-contain_sf"/>
</dbReference>
<evidence type="ECO:0000313" key="4">
    <source>
        <dbReference type="EMBL" id="KAK9717875.1"/>
    </source>
</evidence>
<dbReference type="CDD" id="cd00882">
    <property type="entry name" value="Ras_like_GTPase"/>
    <property type="match status" value="1"/>
</dbReference>
<dbReference type="InterPro" id="IPR025662">
    <property type="entry name" value="Sigma_54_int_dom_ATP-bd_1"/>
</dbReference>
<evidence type="ECO:0000256" key="1">
    <source>
        <dbReference type="PROSITE-ProRule" id="PRU00023"/>
    </source>
</evidence>
<dbReference type="Gene3D" id="3.40.50.300">
    <property type="entry name" value="P-loop containing nucleotide triphosphate hydrolases"/>
    <property type="match status" value="1"/>
</dbReference>
<dbReference type="Pfam" id="PF12796">
    <property type="entry name" value="Ank_2"/>
    <property type="match status" value="1"/>
</dbReference>
<accession>A0AAW1KHE4</accession>
<evidence type="ECO:0000313" key="5">
    <source>
        <dbReference type="Proteomes" id="UP001458880"/>
    </source>
</evidence>
<dbReference type="Pfam" id="PF26633">
    <property type="entry name" value="DUF8206"/>
    <property type="match status" value="1"/>
</dbReference>
<dbReference type="PANTHER" id="PTHR32046">
    <property type="entry name" value="G DOMAIN-CONTAINING PROTEIN"/>
    <property type="match status" value="1"/>
</dbReference>
<comment type="caution">
    <text evidence="4">The sequence shown here is derived from an EMBL/GenBank/DDBJ whole genome shotgun (WGS) entry which is preliminary data.</text>
</comment>
<feature type="coiled-coil region" evidence="2">
    <location>
        <begin position="666"/>
        <end position="700"/>
    </location>
</feature>
<dbReference type="Proteomes" id="UP001458880">
    <property type="component" value="Unassembled WGS sequence"/>
</dbReference>